<dbReference type="EC" id="2.3.-.-" evidence="4"/>
<dbReference type="Proteomes" id="UP001589733">
    <property type="component" value="Unassembled WGS sequence"/>
</dbReference>
<keyword evidence="5" id="KW-1185">Reference proteome</keyword>
<dbReference type="InterPro" id="IPR000182">
    <property type="entry name" value="GNAT_dom"/>
</dbReference>
<dbReference type="EMBL" id="JBHLYR010000063">
    <property type="protein sequence ID" value="MFB9994662.1"/>
    <property type="molecule type" value="Genomic_DNA"/>
</dbReference>
<dbReference type="PANTHER" id="PTHR43877">
    <property type="entry name" value="AMINOALKYLPHOSPHONATE N-ACETYLTRANSFERASE-RELATED-RELATED"/>
    <property type="match status" value="1"/>
</dbReference>
<proteinExistence type="predicted"/>
<organism evidence="4 5">
    <name type="scientific">Deinococcus oregonensis</name>
    <dbReference type="NCBI Taxonomy" id="1805970"/>
    <lineage>
        <taxon>Bacteria</taxon>
        <taxon>Thermotogati</taxon>
        <taxon>Deinococcota</taxon>
        <taxon>Deinococci</taxon>
        <taxon>Deinococcales</taxon>
        <taxon>Deinococcaceae</taxon>
        <taxon>Deinococcus</taxon>
    </lineage>
</organism>
<evidence type="ECO:0000313" key="4">
    <source>
        <dbReference type="EMBL" id="MFB9994662.1"/>
    </source>
</evidence>
<feature type="domain" description="N-acetyltransferase" evidence="3">
    <location>
        <begin position="3"/>
        <end position="142"/>
    </location>
</feature>
<dbReference type="GO" id="GO:0016746">
    <property type="term" value="F:acyltransferase activity"/>
    <property type="evidence" value="ECO:0007669"/>
    <property type="project" value="UniProtKB-KW"/>
</dbReference>
<protein>
    <submittedName>
        <fullName evidence="4">GNAT family N-acetyltransferase</fullName>
        <ecNumber evidence="4">2.3.-.-</ecNumber>
    </submittedName>
</protein>
<keyword evidence="1 4" id="KW-0808">Transferase</keyword>
<keyword evidence="2 4" id="KW-0012">Acyltransferase</keyword>
<evidence type="ECO:0000313" key="5">
    <source>
        <dbReference type="Proteomes" id="UP001589733"/>
    </source>
</evidence>
<accession>A0ABV6B4H6</accession>
<dbReference type="Gene3D" id="3.40.630.30">
    <property type="match status" value="1"/>
</dbReference>
<dbReference type="Pfam" id="PF00583">
    <property type="entry name" value="Acetyltransf_1"/>
    <property type="match status" value="1"/>
</dbReference>
<dbReference type="InterPro" id="IPR050832">
    <property type="entry name" value="Bact_Acetyltransf"/>
</dbReference>
<evidence type="ECO:0000259" key="3">
    <source>
        <dbReference type="PROSITE" id="PS51186"/>
    </source>
</evidence>
<sequence length="142" mass="15366">MTPTVRRMTTGDEATVLAAAHLFDDPPVPGAVADLLASPSDHLLIAFLDGQPAGFALAHELRRTDGLSRELFLYEIGTDEAFQRRGVARALIETLKTLGRTRNIRLMFVLTHDSTPAATALYAATGGVREGEDVVLFDYQLG</sequence>
<comment type="caution">
    <text evidence="4">The sequence shown here is derived from an EMBL/GenBank/DDBJ whole genome shotgun (WGS) entry which is preliminary data.</text>
</comment>
<gene>
    <name evidence="4" type="ORF">ACFFLM_22125</name>
</gene>
<dbReference type="CDD" id="cd04301">
    <property type="entry name" value="NAT_SF"/>
    <property type="match status" value="1"/>
</dbReference>
<dbReference type="SUPFAM" id="SSF55729">
    <property type="entry name" value="Acyl-CoA N-acyltransferases (Nat)"/>
    <property type="match status" value="1"/>
</dbReference>
<name>A0ABV6B4H6_9DEIO</name>
<dbReference type="InterPro" id="IPR016181">
    <property type="entry name" value="Acyl_CoA_acyltransferase"/>
</dbReference>
<dbReference type="RefSeq" id="WP_380015824.1">
    <property type="nucleotide sequence ID" value="NZ_JBHLYR010000063.1"/>
</dbReference>
<reference evidence="4 5" key="1">
    <citation type="submission" date="2024-09" db="EMBL/GenBank/DDBJ databases">
        <authorList>
            <person name="Sun Q."/>
            <person name="Mori K."/>
        </authorList>
    </citation>
    <scope>NUCLEOTIDE SEQUENCE [LARGE SCALE GENOMIC DNA]</scope>
    <source>
        <strain evidence="4 5">JCM 13503</strain>
    </source>
</reference>
<evidence type="ECO:0000256" key="1">
    <source>
        <dbReference type="ARBA" id="ARBA00022679"/>
    </source>
</evidence>
<dbReference type="PROSITE" id="PS51186">
    <property type="entry name" value="GNAT"/>
    <property type="match status" value="1"/>
</dbReference>
<evidence type="ECO:0000256" key="2">
    <source>
        <dbReference type="ARBA" id="ARBA00023315"/>
    </source>
</evidence>